<comment type="caution">
    <text evidence="2">The sequence shown here is derived from an EMBL/GenBank/DDBJ whole genome shotgun (WGS) entry which is preliminary data.</text>
</comment>
<gene>
    <name evidence="2" type="ORF">E2493_18525</name>
</gene>
<organism evidence="2 3">
    <name type="scientific">Sphingomonas parva</name>
    <dbReference type="NCBI Taxonomy" id="2555898"/>
    <lineage>
        <taxon>Bacteria</taxon>
        <taxon>Pseudomonadati</taxon>
        <taxon>Pseudomonadota</taxon>
        <taxon>Alphaproteobacteria</taxon>
        <taxon>Sphingomonadales</taxon>
        <taxon>Sphingomonadaceae</taxon>
        <taxon>Sphingomonas</taxon>
    </lineage>
</organism>
<evidence type="ECO:0000313" key="2">
    <source>
        <dbReference type="EMBL" id="TFI56756.1"/>
    </source>
</evidence>
<evidence type="ECO:0000313" key="3">
    <source>
        <dbReference type="Proteomes" id="UP000298213"/>
    </source>
</evidence>
<dbReference type="AlphaFoldDB" id="A0A4Y8ZQT1"/>
<dbReference type="RefSeq" id="WP_135089877.1">
    <property type="nucleotide sequence ID" value="NZ_SPDV01000055.1"/>
</dbReference>
<dbReference type="OrthoDB" id="9804637at2"/>
<reference evidence="2 3" key="1">
    <citation type="submission" date="2019-03" db="EMBL/GenBank/DDBJ databases">
        <title>Genome sequence of Sphingomonas sp. 17J27-24.</title>
        <authorList>
            <person name="Kim M."/>
            <person name="Maeng S."/>
            <person name="Sathiyaraj S."/>
        </authorList>
    </citation>
    <scope>NUCLEOTIDE SEQUENCE [LARGE SCALE GENOMIC DNA]</scope>
    <source>
        <strain evidence="2 3">17J27-24</strain>
    </source>
</reference>
<accession>A0A4Y8ZQT1</accession>
<proteinExistence type="predicted"/>
<feature type="transmembrane region" description="Helical" evidence="1">
    <location>
        <begin position="6"/>
        <end position="26"/>
    </location>
</feature>
<dbReference type="Proteomes" id="UP000298213">
    <property type="component" value="Unassembled WGS sequence"/>
</dbReference>
<keyword evidence="3" id="KW-1185">Reference proteome</keyword>
<dbReference type="EMBL" id="SPDV01000055">
    <property type="protein sequence ID" value="TFI56756.1"/>
    <property type="molecule type" value="Genomic_DNA"/>
</dbReference>
<name>A0A4Y8ZQT1_9SPHN</name>
<keyword evidence="1" id="KW-0812">Transmembrane</keyword>
<dbReference type="InterPro" id="IPR009935">
    <property type="entry name" value="DUF1467"/>
</dbReference>
<sequence length="86" mass="9754">MRWSSILAIYVLFWTMSLFLVLPFGVRTAEEEGERSAPGHAESAPHRFEIGMVALRATILSAILFGLFFANYVFGWISAEDLDWLN</sequence>
<protein>
    <submittedName>
        <fullName evidence="2">DUF1467 family protein</fullName>
    </submittedName>
</protein>
<dbReference type="Pfam" id="PF07330">
    <property type="entry name" value="DUF1467"/>
    <property type="match status" value="1"/>
</dbReference>
<feature type="transmembrane region" description="Helical" evidence="1">
    <location>
        <begin position="53"/>
        <end position="77"/>
    </location>
</feature>
<keyword evidence="1" id="KW-0472">Membrane</keyword>
<evidence type="ECO:0000256" key="1">
    <source>
        <dbReference type="SAM" id="Phobius"/>
    </source>
</evidence>
<keyword evidence="1" id="KW-1133">Transmembrane helix</keyword>